<protein>
    <submittedName>
        <fullName evidence="2">Uncharacterized protein</fullName>
    </submittedName>
</protein>
<gene>
    <name evidence="2" type="ORF">GALMADRAFT_146353</name>
</gene>
<evidence type="ECO:0000313" key="3">
    <source>
        <dbReference type="Proteomes" id="UP000027222"/>
    </source>
</evidence>
<name>A0A067SBV4_GALM3</name>
<dbReference type="AlphaFoldDB" id="A0A067SBV4"/>
<feature type="transmembrane region" description="Helical" evidence="1">
    <location>
        <begin position="12"/>
        <end position="33"/>
    </location>
</feature>
<sequence length="340" mass="37258">MQIHPNPIPRRVSLNLVYVASVVGFLALFSAVLTATTTKTLCTSAHDHLPLFFLTIATRARICRPEAKASIPSLLFSPELGAMSLISLDTNEMFKNRLGKITAALSSIGTPESQQTISAIERYDDQAKSTIRNLAKLGAASKLAHKTVIGILTGLIQSLTAFPTGEKSPYVLQVVTRSRQAQIDAWVAGLQDQLAQLLLQCNIALEDLDSSDLHLFQIIQTSGRSEGGQEKNMAEDDNYIAPMWIRSLFGHKDIRPAALKAISNLESLIKTSSAARKVVENLSNDLVGTMVGIEAAYHYPDRMLVVEMTLEEEVEAMVDMLKRLRREAQTSRISNGLNEA</sequence>
<dbReference type="OrthoDB" id="3188916at2759"/>
<evidence type="ECO:0000256" key="1">
    <source>
        <dbReference type="SAM" id="Phobius"/>
    </source>
</evidence>
<keyword evidence="1" id="KW-1133">Transmembrane helix</keyword>
<dbReference type="EMBL" id="KL142408">
    <property type="protein sequence ID" value="KDR68395.1"/>
    <property type="molecule type" value="Genomic_DNA"/>
</dbReference>
<keyword evidence="3" id="KW-1185">Reference proteome</keyword>
<keyword evidence="1" id="KW-0812">Transmembrane</keyword>
<dbReference type="HOGENOM" id="CLU_070372_0_0_1"/>
<accession>A0A067SBV4</accession>
<dbReference type="Proteomes" id="UP000027222">
    <property type="component" value="Unassembled WGS sequence"/>
</dbReference>
<evidence type="ECO:0000313" key="2">
    <source>
        <dbReference type="EMBL" id="KDR68395.1"/>
    </source>
</evidence>
<keyword evidence="1" id="KW-0472">Membrane</keyword>
<organism evidence="2 3">
    <name type="scientific">Galerina marginata (strain CBS 339.88)</name>
    <dbReference type="NCBI Taxonomy" id="685588"/>
    <lineage>
        <taxon>Eukaryota</taxon>
        <taxon>Fungi</taxon>
        <taxon>Dikarya</taxon>
        <taxon>Basidiomycota</taxon>
        <taxon>Agaricomycotina</taxon>
        <taxon>Agaricomycetes</taxon>
        <taxon>Agaricomycetidae</taxon>
        <taxon>Agaricales</taxon>
        <taxon>Agaricineae</taxon>
        <taxon>Strophariaceae</taxon>
        <taxon>Galerina</taxon>
    </lineage>
</organism>
<proteinExistence type="predicted"/>
<reference evidence="3" key="1">
    <citation type="journal article" date="2014" name="Proc. Natl. Acad. Sci. U.S.A.">
        <title>Extensive sampling of basidiomycete genomes demonstrates inadequacy of the white-rot/brown-rot paradigm for wood decay fungi.</title>
        <authorList>
            <person name="Riley R."/>
            <person name="Salamov A.A."/>
            <person name="Brown D.W."/>
            <person name="Nagy L.G."/>
            <person name="Floudas D."/>
            <person name="Held B.W."/>
            <person name="Levasseur A."/>
            <person name="Lombard V."/>
            <person name="Morin E."/>
            <person name="Otillar R."/>
            <person name="Lindquist E.A."/>
            <person name="Sun H."/>
            <person name="LaButti K.M."/>
            <person name="Schmutz J."/>
            <person name="Jabbour D."/>
            <person name="Luo H."/>
            <person name="Baker S.E."/>
            <person name="Pisabarro A.G."/>
            <person name="Walton J.D."/>
            <person name="Blanchette R.A."/>
            <person name="Henrissat B."/>
            <person name="Martin F."/>
            <person name="Cullen D."/>
            <person name="Hibbett D.S."/>
            <person name="Grigoriev I.V."/>
        </authorList>
    </citation>
    <scope>NUCLEOTIDE SEQUENCE [LARGE SCALE GENOMIC DNA]</scope>
    <source>
        <strain evidence="3">CBS 339.88</strain>
    </source>
</reference>